<protein>
    <submittedName>
        <fullName evidence="1">Uncharacterized protein</fullName>
    </submittedName>
</protein>
<accession>A0A2T7BLN7</accession>
<comment type="caution">
    <text evidence="1">The sequence shown here is derived from an EMBL/GenBank/DDBJ whole genome shotgun (WGS) entry which is preliminary data.</text>
</comment>
<keyword evidence="2" id="KW-1185">Reference proteome</keyword>
<name>A0A2T7BLN7_9BACT</name>
<proteinExistence type="predicted"/>
<dbReference type="RefSeq" id="WP_108685234.1">
    <property type="nucleotide sequence ID" value="NZ_QCYK01000001.1"/>
</dbReference>
<dbReference type="OrthoDB" id="660922at2"/>
<evidence type="ECO:0000313" key="1">
    <source>
        <dbReference type="EMBL" id="PUZ28595.1"/>
    </source>
</evidence>
<reference evidence="1 2" key="1">
    <citation type="submission" date="2018-04" db="EMBL/GenBank/DDBJ databases">
        <title>Chitinophaga fuyangensis sp. nov., isolated from soil in a chemical factory.</title>
        <authorList>
            <person name="Chen K."/>
        </authorList>
    </citation>
    <scope>NUCLEOTIDE SEQUENCE [LARGE SCALE GENOMIC DNA]</scope>
    <source>
        <strain evidence="1 2">LY-1</strain>
    </source>
</reference>
<gene>
    <name evidence="1" type="ORF">DCC81_03685</name>
</gene>
<dbReference type="AlphaFoldDB" id="A0A2T7BLN7"/>
<organism evidence="1 2">
    <name type="scientific">Chitinophaga parva</name>
    <dbReference type="NCBI Taxonomy" id="2169414"/>
    <lineage>
        <taxon>Bacteria</taxon>
        <taxon>Pseudomonadati</taxon>
        <taxon>Bacteroidota</taxon>
        <taxon>Chitinophagia</taxon>
        <taxon>Chitinophagales</taxon>
        <taxon>Chitinophagaceae</taxon>
        <taxon>Chitinophaga</taxon>
    </lineage>
</organism>
<dbReference type="EMBL" id="QCYK01000001">
    <property type="protein sequence ID" value="PUZ28595.1"/>
    <property type="molecule type" value="Genomic_DNA"/>
</dbReference>
<evidence type="ECO:0000313" key="2">
    <source>
        <dbReference type="Proteomes" id="UP000244450"/>
    </source>
</evidence>
<dbReference type="Proteomes" id="UP000244450">
    <property type="component" value="Unassembled WGS sequence"/>
</dbReference>
<sequence>MHSRLRQLLFEYLTRQAPELLINGGAKRSLDGLLSITVEQVSGIEEWLLSKGIPADRVEVICCDLMTRRWRPSKYHYIAGLLATYQPAQYALWRENGTLTYQVSRLIDQCGPAFGAFCFSPANTGDQALTVAICNIIESYIHPTGIAQ</sequence>